<evidence type="ECO:0000259" key="1">
    <source>
        <dbReference type="Pfam" id="PF06792"/>
    </source>
</evidence>
<dbReference type="Gene3D" id="3.40.50.12020">
    <property type="entry name" value="Uncharacterised protein family UPF0261, NN domain"/>
    <property type="match status" value="1"/>
</dbReference>
<dbReference type="PANTHER" id="PTHR31862">
    <property type="entry name" value="UPF0261 DOMAIN PROTEIN (AFU_ORTHOLOGUE AFUA_1G10120)"/>
    <property type="match status" value="1"/>
</dbReference>
<dbReference type="NCBIfam" id="NF002674">
    <property type="entry name" value="PRK02399.1-2"/>
    <property type="match status" value="1"/>
</dbReference>
<dbReference type="RefSeq" id="WP_285965731.1">
    <property type="nucleotide sequence ID" value="NZ_CP127294.1"/>
</dbReference>
<evidence type="ECO:0000313" key="4">
    <source>
        <dbReference type="Proteomes" id="UP001236014"/>
    </source>
</evidence>
<proteinExistence type="predicted"/>
<accession>A0A9Y2I7V5</accession>
<organism evidence="3 4">
    <name type="scientific">Amycolatopsis carbonis</name>
    <dbReference type="NCBI Taxonomy" id="715471"/>
    <lineage>
        <taxon>Bacteria</taxon>
        <taxon>Bacillati</taxon>
        <taxon>Actinomycetota</taxon>
        <taxon>Actinomycetes</taxon>
        <taxon>Pseudonocardiales</taxon>
        <taxon>Pseudonocardiaceae</taxon>
        <taxon>Amycolatopsis</taxon>
    </lineage>
</organism>
<dbReference type="Gene3D" id="3.40.50.12030">
    <property type="entry name" value="Uncharacterised protein family UPF0261, NC domain"/>
    <property type="match status" value="1"/>
</dbReference>
<protein>
    <submittedName>
        <fullName evidence="3">Tm-1-like ATP-binding domain-containing protein</fullName>
    </submittedName>
</protein>
<dbReference type="PANTHER" id="PTHR31862:SF1">
    <property type="entry name" value="UPF0261 DOMAIN PROTEIN (AFU_ORTHOLOGUE AFUA_1G10120)"/>
    <property type="match status" value="1"/>
</dbReference>
<reference evidence="3 4" key="1">
    <citation type="submission" date="2023-06" db="EMBL/GenBank/DDBJ databases">
        <authorList>
            <person name="Oyuntsetseg B."/>
            <person name="Kim S.B."/>
        </authorList>
    </citation>
    <scope>NUCLEOTIDE SEQUENCE [LARGE SCALE GENOMIC DNA]</scope>
    <source>
        <strain evidence="3 4">2-15</strain>
    </source>
</reference>
<dbReference type="CDD" id="cd15488">
    <property type="entry name" value="Tm-1-like"/>
    <property type="match status" value="1"/>
</dbReference>
<evidence type="ECO:0000259" key="2">
    <source>
        <dbReference type="Pfam" id="PF23189"/>
    </source>
</evidence>
<dbReference type="Pfam" id="PF23189">
    <property type="entry name" value="UPF0261_C"/>
    <property type="match status" value="1"/>
</dbReference>
<dbReference type="Pfam" id="PF06792">
    <property type="entry name" value="UPF0261"/>
    <property type="match status" value="1"/>
</dbReference>
<keyword evidence="4" id="KW-1185">Reference proteome</keyword>
<dbReference type="Proteomes" id="UP001236014">
    <property type="component" value="Chromosome"/>
</dbReference>
<dbReference type="InterPro" id="IPR051353">
    <property type="entry name" value="Tobamovirus_resist_UPF0261"/>
</dbReference>
<dbReference type="EMBL" id="CP127294">
    <property type="protein sequence ID" value="WIX74954.1"/>
    <property type="molecule type" value="Genomic_DNA"/>
</dbReference>
<dbReference type="InterPro" id="IPR056778">
    <property type="entry name" value="UPF0261_C"/>
</dbReference>
<evidence type="ECO:0000313" key="3">
    <source>
        <dbReference type="EMBL" id="WIX74954.1"/>
    </source>
</evidence>
<dbReference type="KEGG" id="acab:QRX50_25675"/>
<dbReference type="InterPro" id="IPR044122">
    <property type="entry name" value="UPF0261_N"/>
</dbReference>
<gene>
    <name evidence="3" type="ORF">QRX50_25675</name>
</gene>
<name>A0A9Y2I7V5_9PSEU</name>
<feature type="domain" description="UPF0261" evidence="1">
    <location>
        <begin position="3"/>
        <end position="172"/>
    </location>
</feature>
<dbReference type="PIRSF" id="PIRSF033271">
    <property type="entry name" value="UCP033271"/>
    <property type="match status" value="1"/>
</dbReference>
<dbReference type="AlphaFoldDB" id="A0A9Y2I7V5"/>
<dbReference type="InterPro" id="IPR008322">
    <property type="entry name" value="UPF0261"/>
</dbReference>
<feature type="domain" description="UPF0261" evidence="2">
    <location>
        <begin position="181"/>
        <end position="397"/>
    </location>
</feature>
<sequence>MATVCLVGTLDTKHAEYDWLRTRLEVDGVHTLLVDAGSAPSEGADVPAEEVARAAGVDLASLRGDRGRAVETMARGAAVTVRRLFDEGRVDAVLAVGGSGGSSIAAAVMRELPVGVPKLLVSTMASGDVRPYVGETDVTLMYSVVDIAGLNAVSKTVLGNAAAAIAAMARHHDTGRETTDRPAVAVTMFGVTTPAADEARAELERLGYEVLVFHATGSGGRAMEKLVTDGLLAGVLDLTTTELADELVGGVLSAGPHRLEAAGRAGLPQVVSVGALDMVNFGPADTVPERFADRNLLVHNPTVTLMRTTAEESARLGTLLGRKLQAAQGPVSVFLPLGGVSAVDVPDGPFHDPAADAELFAHLTEALSGGTATVTRREEAINDAGFGAAAARELHRLIGERRS</sequence>